<dbReference type="EMBL" id="BAOS01000038">
    <property type="protein sequence ID" value="GAX62657.1"/>
    <property type="molecule type" value="Genomic_DNA"/>
</dbReference>
<dbReference type="Pfam" id="PF18884">
    <property type="entry name" value="TSP3_bac"/>
    <property type="match status" value="2"/>
</dbReference>
<gene>
    <name evidence="6" type="ORF">SCALIN_C38_0020</name>
</gene>
<evidence type="ECO:0000256" key="2">
    <source>
        <dbReference type="ARBA" id="ARBA00022525"/>
    </source>
</evidence>
<dbReference type="SUPFAM" id="SSF103647">
    <property type="entry name" value="TSP type-3 repeat"/>
    <property type="match status" value="1"/>
</dbReference>
<evidence type="ECO:0000313" key="7">
    <source>
        <dbReference type="Proteomes" id="UP000218542"/>
    </source>
</evidence>
<keyword evidence="5" id="KW-1133">Transmembrane helix</keyword>
<accession>A0A286U3E6</accession>
<keyword evidence="2" id="KW-0964">Secreted</keyword>
<dbReference type="Gene3D" id="2.60.40.10">
    <property type="entry name" value="Immunoglobulins"/>
    <property type="match status" value="1"/>
</dbReference>
<keyword evidence="5" id="KW-0812">Transmembrane</keyword>
<keyword evidence="7" id="KW-1185">Reference proteome</keyword>
<dbReference type="SUPFAM" id="SSF81296">
    <property type="entry name" value="E set domains"/>
    <property type="match status" value="1"/>
</dbReference>
<dbReference type="Proteomes" id="UP000218542">
    <property type="component" value="Unassembled WGS sequence"/>
</dbReference>
<dbReference type="InterPro" id="IPR014756">
    <property type="entry name" value="Ig_E-set"/>
</dbReference>
<protein>
    <submittedName>
        <fullName evidence="6">Uncharacterized protein</fullName>
    </submittedName>
</protein>
<keyword evidence="5" id="KW-0472">Membrane</keyword>
<dbReference type="AlphaFoldDB" id="A0A286U3E6"/>
<dbReference type="InterPro" id="IPR013783">
    <property type="entry name" value="Ig-like_fold"/>
</dbReference>
<reference evidence="7" key="1">
    <citation type="journal article" date="2017" name="Environ. Microbiol. Rep.">
        <title>Genetic Diversity of Marine Anaerobic Ammonium-Oxidizing Bacteria as Revealed by Genomic and Proteomic Analyses of 'Candidatus Scalindua japonica'.</title>
        <authorList>
            <person name="Oshiki M."/>
            <person name="Mizuto K."/>
            <person name="Kimura Z."/>
            <person name="Kindaichi T."/>
            <person name="Satoh H."/>
            <person name="Okabe S."/>
        </authorList>
    </citation>
    <scope>NUCLEOTIDE SEQUENCE [LARGE SCALE GENOMIC DNA]</scope>
    <source>
        <strain evidence="7">husup-a2</strain>
    </source>
</reference>
<organism evidence="6 7">
    <name type="scientific">Candidatus Scalindua japonica</name>
    <dbReference type="NCBI Taxonomy" id="1284222"/>
    <lineage>
        <taxon>Bacteria</taxon>
        <taxon>Pseudomonadati</taxon>
        <taxon>Planctomycetota</taxon>
        <taxon>Candidatus Brocadiia</taxon>
        <taxon>Candidatus Brocadiales</taxon>
        <taxon>Candidatus Scalinduaceae</taxon>
        <taxon>Candidatus Scalindua</taxon>
    </lineage>
</organism>
<sequence>MARAALTKNTSASFRTGLTDYFVLFFLLYIVVFTLLISSWSYAQDAAGVTGTEQDITAVVAAPRGVTVGSGASLDINNGALTIPYDIINNGTLQTSTGTLEVGGNWVNTGTFTSGTGLVNLIDGQSPVGISGNSTFYNFSATTNTGKRLELDVANTQTITNLLTLQGAVGNLLFLRSSADGQQARIDLQSGGTQLIDYIDVKDLDATGESLAPGSPGDYNSVDSGNNNNWFQAIDSDGDGIPDPWEISNFGDLATANGTTDFDNDGLLDIDESLNGTNPKNTDSDGDGMDDGWEVTNGLGPLVDDSGLDPDGDGLTNLQEYNNGINSTDPNVSDLTITAITPSIGTSDGVVNITDISGSGFDNGAAVRLVKAGESDINATGVTVVGPTMITCAFDITNVSTGGWDVVVMNPDTQSVTRTNGFIVKCPTPTCSIDLIPPGPKYGVKVSFSNPCSEPQLIELKIWAEYGGVNIVLLNVGAGRKTSFPAGLESIDITLIPQGSFDFITGVRWWIRLIDPVSGETFDDNSVIIP</sequence>
<keyword evidence="3" id="KW-0732">Signal</keyword>
<dbReference type="InterPro" id="IPR028974">
    <property type="entry name" value="TSP_type-3_rpt"/>
</dbReference>
<evidence type="ECO:0000256" key="3">
    <source>
        <dbReference type="ARBA" id="ARBA00022729"/>
    </source>
</evidence>
<keyword evidence="4" id="KW-0106">Calcium</keyword>
<evidence type="ECO:0000256" key="1">
    <source>
        <dbReference type="ARBA" id="ARBA00004613"/>
    </source>
</evidence>
<comment type="caution">
    <text evidence="6">The sequence shown here is derived from an EMBL/GenBank/DDBJ whole genome shotgun (WGS) entry which is preliminary data.</text>
</comment>
<feature type="transmembrane region" description="Helical" evidence="5">
    <location>
        <begin position="21"/>
        <end position="43"/>
    </location>
</feature>
<evidence type="ECO:0000313" key="6">
    <source>
        <dbReference type="EMBL" id="GAX62657.1"/>
    </source>
</evidence>
<dbReference type="GO" id="GO:0005509">
    <property type="term" value="F:calcium ion binding"/>
    <property type="evidence" value="ECO:0007669"/>
    <property type="project" value="InterPro"/>
</dbReference>
<evidence type="ECO:0000256" key="4">
    <source>
        <dbReference type="ARBA" id="ARBA00022837"/>
    </source>
</evidence>
<comment type="subcellular location">
    <subcellularLocation>
        <location evidence="1">Secreted</location>
    </subcellularLocation>
</comment>
<evidence type="ECO:0000256" key="5">
    <source>
        <dbReference type="SAM" id="Phobius"/>
    </source>
</evidence>
<name>A0A286U3E6_9BACT</name>
<proteinExistence type="predicted"/>
<dbReference type="InterPro" id="IPR059100">
    <property type="entry name" value="TSP3_bac"/>
</dbReference>